<feature type="non-terminal residue" evidence="1">
    <location>
        <position position="1"/>
    </location>
</feature>
<organism evidence="1 2">
    <name type="scientific">Sutterella wadsworthensis 2_1_59BFAA</name>
    <dbReference type="NCBI Taxonomy" id="742823"/>
    <lineage>
        <taxon>Bacteria</taxon>
        <taxon>Pseudomonadati</taxon>
        <taxon>Pseudomonadota</taxon>
        <taxon>Betaproteobacteria</taxon>
        <taxon>Burkholderiales</taxon>
        <taxon>Sutterellaceae</taxon>
        <taxon>Sutterella</taxon>
    </lineage>
</organism>
<protein>
    <submittedName>
        <fullName evidence="1">Uncharacterized protein</fullName>
    </submittedName>
</protein>
<accession>K1JKG6</accession>
<proteinExistence type="predicted"/>
<dbReference type="Proteomes" id="UP000005835">
    <property type="component" value="Unassembled WGS sequence"/>
</dbReference>
<evidence type="ECO:0000313" key="1">
    <source>
        <dbReference type="EMBL" id="EKB32120.1"/>
    </source>
</evidence>
<dbReference type="HOGENOM" id="CLU_3386779_0_0_4"/>
<dbReference type="AlphaFoldDB" id="K1JKG6"/>
<reference evidence="1 2" key="1">
    <citation type="submission" date="2012-05" db="EMBL/GenBank/DDBJ databases">
        <title>The Genome Sequence of Sutterella wadsworthensis 2_1_59BFAA.</title>
        <authorList>
            <consortium name="The Broad Institute Genome Sequencing Platform"/>
            <person name="Earl A."/>
            <person name="Ward D."/>
            <person name="Feldgarden M."/>
            <person name="Gevers D."/>
            <person name="Daigneault M."/>
            <person name="Strauss J."/>
            <person name="Allen-Vercoe E."/>
            <person name="Walker B."/>
            <person name="Young S.K."/>
            <person name="Zeng Q."/>
            <person name="Gargeya S."/>
            <person name="Fitzgerald M."/>
            <person name="Haas B."/>
            <person name="Abouelleil A."/>
            <person name="Alvarado L."/>
            <person name="Arachchi H.M."/>
            <person name="Berlin A.M."/>
            <person name="Chapman S.B."/>
            <person name="Goldberg J."/>
            <person name="Griggs A."/>
            <person name="Gujja S."/>
            <person name="Hansen M."/>
            <person name="Howarth C."/>
            <person name="Imamovic A."/>
            <person name="Larimer J."/>
            <person name="McCowen C."/>
            <person name="Montmayeur A."/>
            <person name="Murphy C."/>
            <person name="Neiman D."/>
            <person name="Pearson M."/>
            <person name="Priest M."/>
            <person name="Roberts A."/>
            <person name="Saif S."/>
            <person name="Shea T."/>
            <person name="Sisk P."/>
            <person name="Sykes S."/>
            <person name="Wortman J."/>
            <person name="Nusbaum C."/>
            <person name="Birren B."/>
        </authorList>
    </citation>
    <scope>NUCLEOTIDE SEQUENCE [LARGE SCALE GENOMIC DNA]</scope>
    <source>
        <strain evidence="1 2">2_1_59BFAA</strain>
    </source>
</reference>
<keyword evidence="2" id="KW-1185">Reference proteome</keyword>
<comment type="caution">
    <text evidence="1">The sequence shown here is derived from an EMBL/GenBank/DDBJ whole genome shotgun (WGS) entry which is preliminary data.</text>
</comment>
<sequence>FLRELRLVFVFIGCTRLAGSDYPMDTKFLTLSG</sequence>
<gene>
    <name evidence="1" type="ORF">HMPREF9465_00135</name>
</gene>
<name>K1JKG6_9BURK</name>
<evidence type="ECO:0000313" key="2">
    <source>
        <dbReference type="Proteomes" id="UP000005835"/>
    </source>
</evidence>
<dbReference type="EMBL" id="ADMG01000007">
    <property type="protein sequence ID" value="EKB32120.1"/>
    <property type="molecule type" value="Genomic_DNA"/>
</dbReference>